<feature type="transmembrane region" description="Helical" evidence="1">
    <location>
        <begin position="39"/>
        <end position="62"/>
    </location>
</feature>
<dbReference type="Proteomes" id="UP000058074">
    <property type="component" value="Chromosome"/>
</dbReference>
<dbReference type="OrthoDB" id="5520726at2"/>
<dbReference type="RefSeq" id="WP_054586573.1">
    <property type="nucleotide sequence ID" value="NZ_CP012700.1"/>
</dbReference>
<dbReference type="PATRIC" id="fig|33050.5.peg.283"/>
<accession>A0A0N9U279</accession>
<proteinExistence type="predicted"/>
<feature type="transmembrane region" description="Helical" evidence="1">
    <location>
        <begin position="202"/>
        <end position="225"/>
    </location>
</feature>
<evidence type="ECO:0000313" key="2">
    <source>
        <dbReference type="EMBL" id="ALH79068.1"/>
    </source>
</evidence>
<organism evidence="2 3">
    <name type="scientific">Sphingopyxis macrogoltabida</name>
    <name type="common">Sphingomonas macrogoltabidus</name>
    <dbReference type="NCBI Taxonomy" id="33050"/>
    <lineage>
        <taxon>Bacteria</taxon>
        <taxon>Pseudomonadati</taxon>
        <taxon>Pseudomonadota</taxon>
        <taxon>Alphaproteobacteria</taxon>
        <taxon>Sphingomonadales</taxon>
        <taxon>Sphingomonadaceae</taxon>
        <taxon>Sphingopyxis</taxon>
    </lineage>
</organism>
<feature type="transmembrane region" description="Helical" evidence="1">
    <location>
        <begin position="12"/>
        <end position="32"/>
    </location>
</feature>
<evidence type="ECO:0000313" key="3">
    <source>
        <dbReference type="Proteomes" id="UP000058074"/>
    </source>
</evidence>
<feature type="transmembrane region" description="Helical" evidence="1">
    <location>
        <begin position="232"/>
        <end position="250"/>
    </location>
</feature>
<dbReference type="EMBL" id="CP012700">
    <property type="protein sequence ID" value="ALH79068.1"/>
    <property type="molecule type" value="Genomic_DNA"/>
</dbReference>
<name>A0A0N9U279_SPHMC</name>
<dbReference type="KEGG" id="smag:AN936_01360"/>
<keyword evidence="1" id="KW-1133">Transmembrane helix</keyword>
<feature type="transmembrane region" description="Helical" evidence="1">
    <location>
        <begin position="68"/>
        <end position="90"/>
    </location>
</feature>
<gene>
    <name evidence="2" type="ORF">AN936_01360</name>
</gene>
<feature type="transmembrane region" description="Helical" evidence="1">
    <location>
        <begin position="166"/>
        <end position="182"/>
    </location>
</feature>
<sequence length="295" mass="30015">MPAPRHRTMPCAPVWLAAAALVAAVTSGLLFFHVGGAPAAYLPLNAASLLLALIAMFAVPAGRLGGQGAAWVVALSLAGMVATLVSGFDLDGVRRWLPLGPVRLHTAMLLLPAMIAALPHLAVRWQLAAVAVAATVAVLQPDAASALALGIGFVASHWQRRRAPSIAAGHAVVATGIIASAFRADPLAPVRFVENAVADGWALHPGIGILILAALLFAIGAPALMRRSHRDSALGVAGVWTGFAAASLIGPYPTPLAGYGAAAILGYGLAMAVLRGLPVRDWPHGNGTGRSGEDD</sequence>
<reference evidence="2 3" key="1">
    <citation type="journal article" date="2015" name="Genome Announc.">
        <title>Complete Genome Sequence of Polypropylene Glycol- and Polyethylene Glycol-Degrading Sphingopyxis macrogoltabida Strain EY-1.</title>
        <authorList>
            <person name="Ohtsubo Y."/>
            <person name="Nagata Y."/>
            <person name="Numata M."/>
            <person name="Tsuchikane K."/>
            <person name="Hosoyama A."/>
            <person name="Yamazoe A."/>
            <person name="Tsuda M."/>
            <person name="Fujita N."/>
            <person name="Kawai F."/>
        </authorList>
    </citation>
    <scope>NUCLEOTIDE SEQUENCE [LARGE SCALE GENOMIC DNA]</scope>
    <source>
        <strain evidence="2 3">EY-1</strain>
    </source>
</reference>
<keyword evidence="1" id="KW-0472">Membrane</keyword>
<protein>
    <recommendedName>
        <fullName evidence="4">Cell wall polymerase</fullName>
    </recommendedName>
</protein>
<feature type="transmembrane region" description="Helical" evidence="1">
    <location>
        <begin position="102"/>
        <end position="122"/>
    </location>
</feature>
<evidence type="ECO:0000256" key="1">
    <source>
        <dbReference type="SAM" id="Phobius"/>
    </source>
</evidence>
<dbReference type="AlphaFoldDB" id="A0A0N9U279"/>
<keyword evidence="1" id="KW-0812">Transmembrane</keyword>
<feature type="transmembrane region" description="Helical" evidence="1">
    <location>
        <begin position="256"/>
        <end position="274"/>
    </location>
</feature>
<evidence type="ECO:0008006" key="4">
    <source>
        <dbReference type="Google" id="ProtNLM"/>
    </source>
</evidence>